<feature type="region of interest" description="Disordered" evidence="1">
    <location>
        <begin position="1"/>
        <end position="35"/>
    </location>
</feature>
<evidence type="ECO:0000313" key="2">
    <source>
        <dbReference type="EMBL" id="CAG8496560.1"/>
    </source>
</evidence>
<reference evidence="2" key="1">
    <citation type="submission" date="2021-06" db="EMBL/GenBank/DDBJ databases">
        <authorList>
            <person name="Kallberg Y."/>
            <person name="Tangrot J."/>
            <person name="Rosling A."/>
        </authorList>
    </citation>
    <scope>NUCLEOTIDE SEQUENCE</scope>
    <source>
        <strain evidence="2">IN212</strain>
    </source>
</reference>
<dbReference type="AlphaFoldDB" id="A0A9N8ZI29"/>
<dbReference type="OrthoDB" id="2432364at2759"/>
<evidence type="ECO:0000256" key="1">
    <source>
        <dbReference type="SAM" id="MobiDB-lite"/>
    </source>
</evidence>
<proteinExistence type="predicted"/>
<dbReference type="EMBL" id="CAJVPZ010001633">
    <property type="protein sequence ID" value="CAG8496560.1"/>
    <property type="molecule type" value="Genomic_DNA"/>
</dbReference>
<comment type="caution">
    <text evidence="2">The sequence shown here is derived from an EMBL/GenBank/DDBJ whole genome shotgun (WGS) entry which is preliminary data.</text>
</comment>
<evidence type="ECO:0000313" key="3">
    <source>
        <dbReference type="Proteomes" id="UP000789396"/>
    </source>
</evidence>
<name>A0A9N8ZI29_9GLOM</name>
<organism evidence="2 3">
    <name type="scientific">Racocetra fulgida</name>
    <dbReference type="NCBI Taxonomy" id="60492"/>
    <lineage>
        <taxon>Eukaryota</taxon>
        <taxon>Fungi</taxon>
        <taxon>Fungi incertae sedis</taxon>
        <taxon>Mucoromycota</taxon>
        <taxon>Glomeromycotina</taxon>
        <taxon>Glomeromycetes</taxon>
        <taxon>Diversisporales</taxon>
        <taxon>Gigasporaceae</taxon>
        <taxon>Racocetra</taxon>
    </lineage>
</organism>
<sequence length="396" mass="46629">MSNEGESLQASKFEDEEEKIEMDPKPTKPHNGKKIEQLLLSPDRKYAVTVSEDYDSMCGWQLNKDQPAEPTEDESYQPILFEFVDSIDFKEAHKVYFESKYPTVYAVSNNKSVVIEDRKRFRNLELIEFISTDEAEWLLLFYRDTFDVRDPYNLQHNVINDKPISRLYTELLSEKALTKLDISNVQIKSLMNERIYCISDGCLWAQEVSKNQWIKYLQEKLQDFDKIRVLPNKHQIEEILKKLINKNKDNESIRLKNLLDKIQNGKTLLPAPDLDFFIYYEQSNHFLSEGNKSISFKDILDELLNDYIEDNTLMKLYGQELLKFTKIQNDKWDDDTIEAPFLPNSLLKMLGKAELTPEPKAELTPKLVVEKEVFQKLEESEKLIQELKNIFEIKIE</sequence>
<keyword evidence="3" id="KW-1185">Reference proteome</keyword>
<protein>
    <submittedName>
        <fullName evidence="2">4418_t:CDS:1</fullName>
    </submittedName>
</protein>
<feature type="compositionally biased region" description="Polar residues" evidence="1">
    <location>
        <begin position="1"/>
        <end position="10"/>
    </location>
</feature>
<accession>A0A9N8ZI29</accession>
<gene>
    <name evidence="2" type="ORF">RFULGI_LOCUS2234</name>
</gene>
<dbReference type="Proteomes" id="UP000789396">
    <property type="component" value="Unassembled WGS sequence"/>
</dbReference>